<dbReference type="AlphaFoldDB" id="A0AAD2CID0"/>
<reference evidence="1" key="1">
    <citation type="submission" date="2023-08" db="EMBL/GenBank/DDBJ databases">
        <authorList>
            <person name="Audoor S."/>
            <person name="Bilcke G."/>
        </authorList>
    </citation>
    <scope>NUCLEOTIDE SEQUENCE</scope>
</reference>
<dbReference type="EMBL" id="CAKOGP040000313">
    <property type="protein sequence ID" value="CAJ1933900.1"/>
    <property type="molecule type" value="Genomic_DNA"/>
</dbReference>
<proteinExistence type="predicted"/>
<organism evidence="1 2">
    <name type="scientific">Cylindrotheca closterium</name>
    <dbReference type="NCBI Taxonomy" id="2856"/>
    <lineage>
        <taxon>Eukaryota</taxon>
        <taxon>Sar</taxon>
        <taxon>Stramenopiles</taxon>
        <taxon>Ochrophyta</taxon>
        <taxon>Bacillariophyta</taxon>
        <taxon>Bacillariophyceae</taxon>
        <taxon>Bacillariophycidae</taxon>
        <taxon>Bacillariales</taxon>
        <taxon>Bacillariaceae</taxon>
        <taxon>Cylindrotheca</taxon>
    </lineage>
</organism>
<accession>A0AAD2CID0</accession>
<dbReference type="Proteomes" id="UP001295423">
    <property type="component" value="Unassembled WGS sequence"/>
</dbReference>
<sequence length="175" mass="19500">MAVTNLTPVKSLSDLSQASYDTNATESTSSSSDYKRVSFGAIHVREHERIIGDHPETKIGVPLSLGWGYHDKASTPIEQYESERVLKGKLRMSSITRKNILHNVYGIPEDEIRAAEKEVRIISERNEKMQQKSEKKAKKVSTMKKVGKQFKKILNADAFIKGLAAASPGTSMMAY</sequence>
<protein>
    <submittedName>
        <fullName evidence="1">Uncharacterized protein</fullName>
    </submittedName>
</protein>
<name>A0AAD2CID0_9STRA</name>
<evidence type="ECO:0000313" key="2">
    <source>
        <dbReference type="Proteomes" id="UP001295423"/>
    </source>
</evidence>
<evidence type="ECO:0000313" key="1">
    <source>
        <dbReference type="EMBL" id="CAJ1933900.1"/>
    </source>
</evidence>
<keyword evidence="2" id="KW-1185">Reference proteome</keyword>
<gene>
    <name evidence="1" type="ORF">CYCCA115_LOCUS3510</name>
</gene>
<comment type="caution">
    <text evidence="1">The sequence shown here is derived from an EMBL/GenBank/DDBJ whole genome shotgun (WGS) entry which is preliminary data.</text>
</comment>